<sequence>MNNPALFFDKSPELAMLKYTNTINSGIVFSTRSGNMKVINLDGTKSDVTTDKMVDYSTWDNLNAISIPLNNYSTEQSGYLRFVFQYGYKDVYAIAVRKIHTSNNPSIFYNHNKFEIQNLGNFLKQFPALHSFSFDSYVYGDATVQAVLAGDLALIPKYIKRVYLSNIDVKNLHSSLVYNLNNIPTNSELESFYFQARTTTAQNLSLNMHGDLKYLPPSLKNFVVRSVLTATNTSVIYSGGKVWNPELNSFRLSKTMTSSSIDLLLNDMASQVTTAIGNKSIGLQGTRTSASDDAVAYLESLGFTVTVATAIS</sequence>
<reference evidence="1 2" key="1">
    <citation type="journal article" date="2021" name="Int. J. Syst. Evol. Microbiol.">
        <title>Faecalibacter bovis sp. nov., isolated from cow faeces.</title>
        <authorList>
            <person name="Li F."/>
            <person name="Zhao W."/>
            <person name="Hong Q."/>
            <person name="Shao Q."/>
            <person name="Song J."/>
            <person name="Yang S."/>
        </authorList>
    </citation>
    <scope>NUCLEOTIDE SEQUENCE [LARGE SCALE GENOMIC DNA]</scope>
    <source>
        <strain evidence="1 2">ZY171143</strain>
    </source>
</reference>
<organism evidence="1 2">
    <name type="scientific">Faecalibacter bovis</name>
    <dbReference type="NCBI Taxonomy" id="2898187"/>
    <lineage>
        <taxon>Bacteria</taxon>
        <taxon>Pseudomonadati</taxon>
        <taxon>Bacteroidota</taxon>
        <taxon>Flavobacteriia</taxon>
        <taxon>Flavobacteriales</taxon>
        <taxon>Weeksellaceae</taxon>
        <taxon>Faecalibacter</taxon>
    </lineage>
</organism>
<gene>
    <name evidence="1" type="ORF">J9309_01585</name>
</gene>
<proteinExistence type="predicted"/>
<reference evidence="2" key="2">
    <citation type="submission" date="2021-04" db="EMBL/GenBank/DDBJ databases">
        <title>Taxonomy of Flavobacteriaceae bacterium ZY171143.</title>
        <authorList>
            <person name="Li F."/>
        </authorList>
    </citation>
    <scope>NUCLEOTIDE SEQUENCE [LARGE SCALE GENOMIC DNA]</scope>
    <source>
        <strain evidence="2">ZY171143</strain>
    </source>
</reference>
<evidence type="ECO:0000313" key="1">
    <source>
        <dbReference type="EMBL" id="QTV06068.1"/>
    </source>
</evidence>
<name>A0ABX7XDZ2_9FLAO</name>
<protein>
    <submittedName>
        <fullName evidence="1">Uncharacterized protein</fullName>
    </submittedName>
</protein>
<accession>A0ABX7XDZ2</accession>
<keyword evidence="2" id="KW-1185">Reference proteome</keyword>
<dbReference type="EMBL" id="CP072842">
    <property type="protein sequence ID" value="QTV06068.1"/>
    <property type="molecule type" value="Genomic_DNA"/>
</dbReference>
<evidence type="ECO:0000313" key="2">
    <source>
        <dbReference type="Proteomes" id="UP000672011"/>
    </source>
</evidence>
<dbReference type="RefSeq" id="WP_230476708.1">
    <property type="nucleotide sequence ID" value="NZ_CP072842.1"/>
</dbReference>
<dbReference type="Proteomes" id="UP000672011">
    <property type="component" value="Chromosome"/>
</dbReference>